<dbReference type="Proteomes" id="UP001162802">
    <property type="component" value="Unassembled WGS sequence"/>
</dbReference>
<dbReference type="RefSeq" id="WP_243798434.1">
    <property type="nucleotide sequence ID" value="NZ_JALHAT010000006.1"/>
</dbReference>
<dbReference type="Gene3D" id="3.40.1530.20">
    <property type="entry name" value="Protein of unknown function (DUF1491)"/>
    <property type="match status" value="1"/>
</dbReference>
<evidence type="ECO:0000313" key="1">
    <source>
        <dbReference type="EMBL" id="MCJ1960386.1"/>
    </source>
</evidence>
<dbReference type="Pfam" id="PF07372">
    <property type="entry name" value="DUF1491"/>
    <property type="match status" value="1"/>
</dbReference>
<dbReference type="EMBL" id="JALHAT010000006">
    <property type="protein sequence ID" value="MCJ1960386.1"/>
    <property type="molecule type" value="Genomic_DNA"/>
</dbReference>
<sequence>MDARLPAHMEVSALIRRVESEGGFGMVLSKGERDAGTLMIVLVERGRDSRAYERMPQLDGTRKWTLSRTQDPENPWEFSDFLERRGQQDPDLWIVELDIADGVRFIEAE</sequence>
<name>A0ABT0AB47_9SPHN</name>
<protein>
    <submittedName>
        <fullName evidence="1">DUF1491 family protein</fullName>
    </submittedName>
</protein>
<keyword evidence="2" id="KW-1185">Reference proteome</keyword>
<gene>
    <name evidence="1" type="ORF">MTR65_06830</name>
</gene>
<accession>A0ABT0AB47</accession>
<evidence type="ECO:0000313" key="2">
    <source>
        <dbReference type="Proteomes" id="UP001162802"/>
    </source>
</evidence>
<comment type="caution">
    <text evidence="1">The sequence shown here is derived from an EMBL/GenBank/DDBJ whole genome shotgun (WGS) entry which is preliminary data.</text>
</comment>
<organism evidence="1 2">
    <name type="scientific">Novosphingobium mangrovi</name>
    <name type="common">ex Hu et al. 2023</name>
    <dbReference type="NCBI Taxonomy" id="2930094"/>
    <lineage>
        <taxon>Bacteria</taxon>
        <taxon>Pseudomonadati</taxon>
        <taxon>Pseudomonadota</taxon>
        <taxon>Alphaproteobacteria</taxon>
        <taxon>Sphingomonadales</taxon>
        <taxon>Sphingomonadaceae</taxon>
        <taxon>Novosphingobium</taxon>
    </lineage>
</organism>
<proteinExistence type="predicted"/>
<reference evidence="1" key="1">
    <citation type="submission" date="2022-03" db="EMBL/GenBank/DDBJ databases">
        <title>Identification of a novel bacterium isolated from mangrove sediments.</title>
        <authorList>
            <person name="Pan X."/>
        </authorList>
    </citation>
    <scope>NUCLEOTIDE SEQUENCE</scope>
    <source>
        <strain evidence="1">B2637</strain>
    </source>
</reference>
<dbReference type="InterPro" id="IPR009964">
    <property type="entry name" value="DUF1491"/>
</dbReference>